<dbReference type="Gene3D" id="3.20.20.140">
    <property type="entry name" value="Metal-dependent hydrolases"/>
    <property type="match status" value="1"/>
</dbReference>
<dbReference type="EMBL" id="RPDH01000002">
    <property type="protein sequence ID" value="RPE08453.1"/>
    <property type="molecule type" value="Genomic_DNA"/>
</dbReference>
<dbReference type="PIRSF" id="PIRSF016557">
    <property type="entry name" value="Caps_synth_CpsB"/>
    <property type="match status" value="1"/>
</dbReference>
<evidence type="ECO:0000256" key="2">
    <source>
        <dbReference type="ARBA" id="ARBA00013064"/>
    </source>
</evidence>
<organism evidence="5 6">
    <name type="scientific">Chitinophaga lutea</name>
    <dbReference type="NCBI Taxonomy" id="2488634"/>
    <lineage>
        <taxon>Bacteria</taxon>
        <taxon>Pseudomonadati</taxon>
        <taxon>Bacteroidota</taxon>
        <taxon>Chitinophagia</taxon>
        <taxon>Chitinophagales</taxon>
        <taxon>Chitinophagaceae</taxon>
        <taxon>Chitinophaga</taxon>
    </lineage>
</organism>
<dbReference type="GO" id="GO:0004725">
    <property type="term" value="F:protein tyrosine phosphatase activity"/>
    <property type="evidence" value="ECO:0007669"/>
    <property type="project" value="UniProtKB-EC"/>
</dbReference>
<comment type="catalytic activity">
    <reaction evidence="4">
        <text>O-phospho-L-tyrosyl-[protein] + H2O = L-tyrosyl-[protein] + phosphate</text>
        <dbReference type="Rhea" id="RHEA:10684"/>
        <dbReference type="Rhea" id="RHEA-COMP:10136"/>
        <dbReference type="Rhea" id="RHEA-COMP:20101"/>
        <dbReference type="ChEBI" id="CHEBI:15377"/>
        <dbReference type="ChEBI" id="CHEBI:43474"/>
        <dbReference type="ChEBI" id="CHEBI:46858"/>
        <dbReference type="ChEBI" id="CHEBI:61978"/>
        <dbReference type="EC" id="3.1.3.48"/>
    </reaction>
</comment>
<keyword evidence="3" id="KW-0378">Hydrolase</keyword>
<comment type="similarity">
    <text evidence="1">Belongs to the metallo-dependent hydrolases superfamily. CpsB/CapC family.</text>
</comment>
<dbReference type="Pfam" id="PF19567">
    <property type="entry name" value="CpsB_CapC"/>
    <property type="match status" value="1"/>
</dbReference>
<dbReference type="EC" id="3.1.3.48" evidence="2"/>
<gene>
    <name evidence="5" type="ORF">EGT74_15515</name>
</gene>
<evidence type="ECO:0000313" key="6">
    <source>
        <dbReference type="Proteomes" id="UP000278351"/>
    </source>
</evidence>
<name>A0A3N4PID3_9BACT</name>
<dbReference type="PANTHER" id="PTHR39181:SF1">
    <property type="entry name" value="TYROSINE-PROTEIN PHOSPHATASE YWQE"/>
    <property type="match status" value="1"/>
</dbReference>
<dbReference type="InterPro" id="IPR016195">
    <property type="entry name" value="Pol/histidinol_Pase-like"/>
</dbReference>
<evidence type="ECO:0000313" key="5">
    <source>
        <dbReference type="EMBL" id="RPE08453.1"/>
    </source>
</evidence>
<dbReference type="SUPFAM" id="SSF89550">
    <property type="entry name" value="PHP domain-like"/>
    <property type="match status" value="1"/>
</dbReference>
<dbReference type="OrthoDB" id="9788539at2"/>
<sequence>MRSDNFEIYRQDMHSHLLPGLDDGVKTTEDALSFIRQLGALGYTKLITTPHIMSGLYNNGPDTILPALDRLRAAALEAGITTELDAAAEYLMDDYFESLLNGREQLLTINGQYILVEFSFVALPFNYRTIFFNLKMAGYEPILAHPERYMYLHHDLDFYHELHEAGVQLQVNILSLYGYYGSRVQKMALQLLDAGLVAFTGTDLHHQRHMDVLGGKPLDAGLRAKLAGGVIKNELL</sequence>
<reference evidence="5 6" key="1">
    <citation type="submission" date="2018-11" db="EMBL/GenBank/DDBJ databases">
        <title>Chitinophaga lutea sp.nov., isolate from arsenic contaminated soil.</title>
        <authorList>
            <person name="Zong Y."/>
        </authorList>
    </citation>
    <scope>NUCLEOTIDE SEQUENCE [LARGE SCALE GENOMIC DNA]</scope>
    <source>
        <strain evidence="5 6">ZY74</strain>
    </source>
</reference>
<evidence type="ECO:0000256" key="4">
    <source>
        <dbReference type="ARBA" id="ARBA00051722"/>
    </source>
</evidence>
<dbReference type="PANTHER" id="PTHR39181">
    <property type="entry name" value="TYROSINE-PROTEIN PHOSPHATASE YWQE"/>
    <property type="match status" value="1"/>
</dbReference>
<dbReference type="Proteomes" id="UP000278351">
    <property type="component" value="Unassembled WGS sequence"/>
</dbReference>
<protein>
    <recommendedName>
        <fullName evidence="2">protein-tyrosine-phosphatase</fullName>
        <ecNumber evidence="2">3.1.3.48</ecNumber>
    </recommendedName>
</protein>
<dbReference type="RefSeq" id="WP_123847457.1">
    <property type="nucleotide sequence ID" value="NZ_RPDH01000002.1"/>
</dbReference>
<dbReference type="AlphaFoldDB" id="A0A3N4PID3"/>
<evidence type="ECO:0000256" key="1">
    <source>
        <dbReference type="ARBA" id="ARBA00005750"/>
    </source>
</evidence>
<evidence type="ECO:0000256" key="3">
    <source>
        <dbReference type="ARBA" id="ARBA00022801"/>
    </source>
</evidence>
<dbReference type="GO" id="GO:0030145">
    <property type="term" value="F:manganese ion binding"/>
    <property type="evidence" value="ECO:0007669"/>
    <property type="project" value="InterPro"/>
</dbReference>
<accession>A0A3N4PID3</accession>
<comment type="caution">
    <text evidence="5">The sequence shown here is derived from an EMBL/GenBank/DDBJ whole genome shotgun (WGS) entry which is preliminary data.</text>
</comment>
<dbReference type="InterPro" id="IPR016667">
    <property type="entry name" value="Caps_polysacc_synth_CpsB/CapC"/>
</dbReference>
<keyword evidence="6" id="KW-1185">Reference proteome</keyword>
<proteinExistence type="inferred from homology"/>